<dbReference type="Pfam" id="PF00111">
    <property type="entry name" value="Fer2"/>
    <property type="match status" value="1"/>
</dbReference>
<evidence type="ECO:0000256" key="2">
    <source>
        <dbReference type="ARBA" id="ARBA00022714"/>
    </source>
</evidence>
<dbReference type="InterPro" id="IPR006058">
    <property type="entry name" value="2Fe2S_fd_BS"/>
</dbReference>
<evidence type="ECO:0000256" key="4">
    <source>
        <dbReference type="ARBA" id="ARBA00022771"/>
    </source>
</evidence>
<feature type="compositionally biased region" description="Acidic residues" evidence="9">
    <location>
        <begin position="636"/>
        <end position="646"/>
    </location>
</feature>
<dbReference type="InterPro" id="IPR047192">
    <property type="entry name" value="Euk_RPA1_DBD_C"/>
</dbReference>
<dbReference type="SUPFAM" id="SSF54292">
    <property type="entry name" value="2Fe-2S ferredoxin-like"/>
    <property type="match status" value="1"/>
</dbReference>
<reference evidence="11 12" key="1">
    <citation type="submission" date="2021-05" db="EMBL/GenBank/DDBJ databases">
        <title>Genome Assembly of Synthetic Allotetraploid Brassica napus Reveals Homoeologous Exchanges between Subgenomes.</title>
        <authorList>
            <person name="Davis J.T."/>
        </authorList>
    </citation>
    <scope>NUCLEOTIDE SEQUENCE [LARGE SCALE GENOMIC DNA]</scope>
    <source>
        <strain evidence="12">cv. Da-Ae</strain>
        <tissue evidence="11">Seedling</tissue>
    </source>
</reference>
<feature type="compositionally biased region" description="Low complexity" evidence="9">
    <location>
        <begin position="653"/>
        <end position="663"/>
    </location>
</feature>
<feature type="region of interest" description="Disordered" evidence="9">
    <location>
        <begin position="540"/>
        <end position="571"/>
    </location>
</feature>
<dbReference type="CDD" id="cd04480">
    <property type="entry name" value="RPA1_DBD_A_like"/>
    <property type="match status" value="1"/>
</dbReference>
<keyword evidence="4" id="KW-0863">Zinc-finger</keyword>
<sequence length="963" mass="106292">MANSYTLLANLRAGRCSNTAEVRLLRFWEARNINKEGELMSIEMLLIDEADTLVQGCVSAVHQRKFRERLAEGSVYTLSGFDVTRSNPKFKLSDGPVSIRFNEGTDFEKLSATARIIPTEHFRFRTHEQILELANTSRQLPDVIGEVRAIRSTITDRLPGAQRVMLTLRVESDVNVCVSLFDSLAVAFHTKLVGYGREPRIVLFTGINPKIVLGKLYLNGTSASRIFFDSETSAGKDRLERRDLCFIIYTRYFGSLYSITFDAFSVLSSYRLQGGGADETGSSSKVVLAQKIEPLTVAELNEFVLSAEPQIIEFLCTAKVTGIQLDDGWCYIGCSLCSKKLIREESSFTCPSCNETNAVAELKNRVVFSVSDPTGTSSFLGFDKEVAKLTNVLASEAAQIVGIGISAHVDTELPRTLAGIVGNTYTFQLKLTDFNFTANHQTFTISRMFAAPEIASTPSFAEAEEVPQPAVSQTVTRVSAANGSIGSREAAEEEQFAMEESARKKARTPSFLLYKCNCDHHSGSLSSGLREMVKTQEELARKASEVSSRRRHGLSATKRSRKKKNVSDQRRPWLQSQYIPIAPANLLSFRSDVHRSTVNNARLARQNRRLPMRSRRNANLPQQDIQPRQAPILPDQVDDIDVDSPEQDVASTSGSRPGSRGSGDALLWQSELRLHAGGEYSIAVLQVSSATYVGVYDGHGGPEASNVETTRRRRVFDRGAATLSTDHNVAVEEVRKEVKVIFDAYLKLMGSLKKEGEREQMGDEFMEAILYVNGVRKVLPDGLAHMTLLEYLRGLGLTGTKLGCGEGGCGACTVMVSNYDRTSNKCVHYAVNACLAPLYSVEGMHVISIEGVGHRKHGLHPLQKTPKASISKSYLWPFPEVYTLTITMRARQADKDFAEWILKVGHGTAPTVNTEGRSHEDGEQVIIGDKFMLPSSDHPHNSISDAAYPLSTSPPKKQKISRT</sequence>
<evidence type="ECO:0000256" key="9">
    <source>
        <dbReference type="SAM" id="MobiDB-lite"/>
    </source>
</evidence>
<accession>A0ABQ7ZGQ1</accession>
<evidence type="ECO:0000256" key="8">
    <source>
        <dbReference type="ARBA" id="ARBA00034078"/>
    </source>
</evidence>
<dbReference type="PROSITE" id="PS00197">
    <property type="entry name" value="2FE2S_FER_1"/>
    <property type="match status" value="1"/>
</dbReference>
<protein>
    <recommendedName>
        <fullName evidence="10">2Fe-2S ferredoxin-type domain-containing protein</fullName>
    </recommendedName>
</protein>
<keyword evidence="3" id="KW-0479">Metal-binding</keyword>
<comment type="similarity">
    <text evidence="1">Belongs to the replication factor A protein 1 family.</text>
</comment>
<dbReference type="PROSITE" id="PS01032">
    <property type="entry name" value="PPM_1"/>
    <property type="match status" value="1"/>
</dbReference>
<evidence type="ECO:0000256" key="1">
    <source>
        <dbReference type="ARBA" id="ARBA00005690"/>
    </source>
</evidence>
<dbReference type="InterPro" id="IPR000222">
    <property type="entry name" value="PP2C_BS"/>
</dbReference>
<evidence type="ECO:0000313" key="11">
    <source>
        <dbReference type="EMBL" id="KAH0879232.1"/>
    </source>
</evidence>
<evidence type="ECO:0000256" key="7">
    <source>
        <dbReference type="ARBA" id="ARBA00023125"/>
    </source>
</evidence>
<dbReference type="Pfam" id="PF08646">
    <property type="entry name" value="Rep_fac-A_C"/>
    <property type="match status" value="1"/>
</dbReference>
<keyword evidence="2" id="KW-0408">Iron</keyword>
<feature type="domain" description="2Fe-2S ferredoxin-type" evidence="10">
    <location>
        <begin position="766"/>
        <end position="852"/>
    </location>
</feature>
<dbReference type="Gene3D" id="2.40.50.140">
    <property type="entry name" value="Nucleic acid-binding proteins"/>
    <property type="match status" value="3"/>
</dbReference>
<evidence type="ECO:0000259" key="10">
    <source>
        <dbReference type="PROSITE" id="PS51085"/>
    </source>
</evidence>
<evidence type="ECO:0000256" key="5">
    <source>
        <dbReference type="ARBA" id="ARBA00022833"/>
    </source>
</evidence>
<organism evidence="11 12">
    <name type="scientific">Brassica napus</name>
    <name type="common">Rape</name>
    <dbReference type="NCBI Taxonomy" id="3708"/>
    <lineage>
        <taxon>Eukaryota</taxon>
        <taxon>Viridiplantae</taxon>
        <taxon>Streptophyta</taxon>
        <taxon>Embryophyta</taxon>
        <taxon>Tracheophyta</taxon>
        <taxon>Spermatophyta</taxon>
        <taxon>Magnoliopsida</taxon>
        <taxon>eudicotyledons</taxon>
        <taxon>Gunneridae</taxon>
        <taxon>Pentapetalae</taxon>
        <taxon>rosids</taxon>
        <taxon>malvids</taxon>
        <taxon>Brassicales</taxon>
        <taxon>Brassicaceae</taxon>
        <taxon>Brassiceae</taxon>
        <taxon>Brassica</taxon>
    </lineage>
</organism>
<keyword evidence="12" id="KW-1185">Reference proteome</keyword>
<evidence type="ECO:0000313" key="12">
    <source>
        <dbReference type="Proteomes" id="UP000824890"/>
    </source>
</evidence>
<feature type="region of interest" description="Disordered" evidence="9">
    <location>
        <begin position="938"/>
        <end position="963"/>
    </location>
</feature>
<comment type="cofactor">
    <cofactor evidence="8">
        <name>[2Fe-2S] cluster</name>
        <dbReference type="ChEBI" id="CHEBI:190135"/>
    </cofactor>
</comment>
<keyword evidence="6" id="KW-0411">Iron-sulfur</keyword>
<comment type="caution">
    <text evidence="11">The sequence shown here is derived from an EMBL/GenBank/DDBJ whole genome shotgun (WGS) entry which is preliminary data.</text>
</comment>
<gene>
    <name evidence="11" type="ORF">HID58_066626</name>
</gene>
<feature type="compositionally biased region" description="Basic residues" evidence="9">
    <location>
        <begin position="549"/>
        <end position="564"/>
    </location>
</feature>
<feature type="compositionally biased region" description="Basic residues" evidence="9">
    <location>
        <begin position="605"/>
        <end position="616"/>
    </location>
</feature>
<dbReference type="PANTHER" id="PTHR47165">
    <property type="entry name" value="OS03G0429900 PROTEIN"/>
    <property type="match status" value="1"/>
</dbReference>
<dbReference type="InterPro" id="IPR012340">
    <property type="entry name" value="NA-bd_OB-fold"/>
</dbReference>
<name>A0ABQ7ZGQ1_BRANA</name>
<dbReference type="CDD" id="cd04476">
    <property type="entry name" value="RPA1_DBD_C"/>
    <property type="match status" value="1"/>
</dbReference>
<dbReference type="Proteomes" id="UP000824890">
    <property type="component" value="Unassembled WGS sequence"/>
</dbReference>
<dbReference type="SUPFAM" id="SSF50249">
    <property type="entry name" value="Nucleic acid-binding proteins"/>
    <property type="match status" value="2"/>
</dbReference>
<dbReference type="InterPro" id="IPR012675">
    <property type="entry name" value="Beta-grasp_dom_sf"/>
</dbReference>
<dbReference type="InterPro" id="IPR036010">
    <property type="entry name" value="2Fe-2S_ferredoxin-like_sf"/>
</dbReference>
<keyword evidence="2" id="KW-0001">2Fe-2S</keyword>
<keyword evidence="7" id="KW-0238">DNA-binding</keyword>
<keyword evidence="5" id="KW-0862">Zinc</keyword>
<proteinExistence type="inferred from homology"/>
<evidence type="ECO:0000256" key="3">
    <source>
        <dbReference type="ARBA" id="ARBA00022723"/>
    </source>
</evidence>
<dbReference type="Gene3D" id="3.10.20.30">
    <property type="match status" value="1"/>
</dbReference>
<dbReference type="EMBL" id="JAGKQM010000015">
    <property type="protein sequence ID" value="KAH0879232.1"/>
    <property type="molecule type" value="Genomic_DNA"/>
</dbReference>
<feature type="compositionally biased region" description="Polar residues" evidence="9">
    <location>
        <begin position="617"/>
        <end position="626"/>
    </location>
</feature>
<dbReference type="PANTHER" id="PTHR47165:SF4">
    <property type="entry name" value="OS03G0429900 PROTEIN"/>
    <property type="match status" value="1"/>
</dbReference>
<dbReference type="InterPro" id="IPR013955">
    <property type="entry name" value="Rep_factor-A_C"/>
</dbReference>
<feature type="region of interest" description="Disordered" evidence="9">
    <location>
        <begin position="600"/>
        <end position="664"/>
    </location>
</feature>
<dbReference type="InterPro" id="IPR001041">
    <property type="entry name" value="2Fe-2S_ferredoxin-type"/>
</dbReference>
<evidence type="ECO:0000256" key="6">
    <source>
        <dbReference type="ARBA" id="ARBA00023014"/>
    </source>
</evidence>
<dbReference type="PROSITE" id="PS51085">
    <property type="entry name" value="2FE2S_FER_2"/>
    <property type="match status" value="1"/>
</dbReference>